<keyword evidence="2" id="KW-1003">Cell membrane</keyword>
<dbReference type="AlphaFoldDB" id="A0AAP2GJA7"/>
<name>A0AAP2GJA7_9BACT</name>
<evidence type="ECO:0000256" key="4">
    <source>
        <dbReference type="ARBA" id="ARBA00022989"/>
    </source>
</evidence>
<accession>A0AAP2GJA7</accession>
<organism evidence="9 10">
    <name type="scientific">Dawidia soli</name>
    <dbReference type="NCBI Taxonomy" id="2782352"/>
    <lineage>
        <taxon>Bacteria</taxon>
        <taxon>Pseudomonadati</taxon>
        <taxon>Bacteroidota</taxon>
        <taxon>Cytophagia</taxon>
        <taxon>Cytophagales</taxon>
        <taxon>Chryseotaleaceae</taxon>
        <taxon>Dawidia</taxon>
    </lineage>
</organism>
<evidence type="ECO:0000313" key="10">
    <source>
        <dbReference type="Proteomes" id="UP001319180"/>
    </source>
</evidence>
<evidence type="ECO:0000259" key="7">
    <source>
        <dbReference type="Pfam" id="PF02687"/>
    </source>
</evidence>
<gene>
    <name evidence="9" type="ORF">KK078_14565</name>
</gene>
<keyword evidence="10" id="KW-1185">Reference proteome</keyword>
<dbReference type="RefSeq" id="WP_254091018.1">
    <property type="nucleotide sequence ID" value="NZ_JAHESC010000020.1"/>
</dbReference>
<feature type="transmembrane region" description="Helical" evidence="6">
    <location>
        <begin position="714"/>
        <end position="733"/>
    </location>
</feature>
<sequence length="785" mass="86590">MIKNYCIIAWRNLRKFGVYSVINLAGLSVGIAVSLMILLYVSHEVMYDRFHVHGPQIYKANGALNWGGQQVNIMALSVQFAPITKENNPSIKNYVRVRERGKRVVETDAGHRFYESRFVFSDSAFFSMFSFPLLQGEYRALGRPHTVILTEAMAHKYFGAEDPVGKTLLYDRSVPLEVVGVARDFPSNSSLQYDFIASISTLASIPDEKEGYDYPKAALGSCATYFRIDDPTARAGIEQSMMHAADMKSVDGQLQLVPLVSVHFNLSDMAGTRYLGLFISIAVIILALALINYVSLTTARAGIRAREVGIRKVTGARRSSLILQFYIESAMLTTLAFGVALMMIQLGMPQLVQWLHMHVDAGFIWTPAFVGVMVALLVTCIVLAGSYPALLLTRFSPAAVLKGRFGMAASGQWVRKGLTVLQFVASVALIVGSLVVQSQLEFMQTKKIGLNKEQVMVVSLDPAAKGSPHALIQEIRDQAGVLQVASSSLPLYKYGTGGYFIKTPKHDEELFVNAAPVDPGFFKTLDIEWYYQSADSLAGAPAEYVINETALHDLGLTAEDIGKPLHLVEENSVIKAVIKDFNFSSLHQAVRPMMYSIRADTSKSLAEGVIYIRLDPAAQLRDKIVALEAIFHKHQPQSPFDYYFLEDAFNQLYQSEDRLANIFSGFTAVGLVIACLGLFGLVTFYTEVRTKEVGIRKVLGAGLRSVLVLLSKDFVYLVLVSVLVASPLAYWLMQTWLSSFAYRTTIALWFFAAAALGVLTVACLTVGIQAWRAARSNPAEALRSE</sequence>
<dbReference type="InterPro" id="IPR050250">
    <property type="entry name" value="Macrolide_Exporter_MacB"/>
</dbReference>
<dbReference type="Pfam" id="PF02687">
    <property type="entry name" value="FtsX"/>
    <property type="match status" value="2"/>
</dbReference>
<dbReference type="GO" id="GO:0005886">
    <property type="term" value="C:plasma membrane"/>
    <property type="evidence" value="ECO:0007669"/>
    <property type="project" value="UniProtKB-SubCell"/>
</dbReference>
<keyword evidence="4 6" id="KW-1133">Transmembrane helix</keyword>
<dbReference type="Pfam" id="PF12704">
    <property type="entry name" value="MacB_PCD"/>
    <property type="match status" value="1"/>
</dbReference>
<feature type="transmembrane region" description="Helical" evidence="6">
    <location>
        <begin position="21"/>
        <end position="41"/>
    </location>
</feature>
<keyword evidence="3 6" id="KW-0812">Transmembrane</keyword>
<dbReference type="GO" id="GO:0022857">
    <property type="term" value="F:transmembrane transporter activity"/>
    <property type="evidence" value="ECO:0007669"/>
    <property type="project" value="TreeGrafter"/>
</dbReference>
<keyword evidence="5 6" id="KW-0472">Membrane</keyword>
<feature type="transmembrane region" description="Helical" evidence="6">
    <location>
        <begin position="745"/>
        <end position="768"/>
    </location>
</feature>
<feature type="domain" description="MacB-like periplasmic core" evidence="8">
    <location>
        <begin position="20"/>
        <end position="238"/>
    </location>
</feature>
<dbReference type="PANTHER" id="PTHR30572">
    <property type="entry name" value="MEMBRANE COMPONENT OF TRANSPORTER-RELATED"/>
    <property type="match status" value="1"/>
</dbReference>
<evidence type="ECO:0000256" key="6">
    <source>
        <dbReference type="SAM" id="Phobius"/>
    </source>
</evidence>
<feature type="transmembrane region" description="Helical" evidence="6">
    <location>
        <begin position="413"/>
        <end position="436"/>
    </location>
</feature>
<evidence type="ECO:0000313" key="9">
    <source>
        <dbReference type="EMBL" id="MBT1687788.1"/>
    </source>
</evidence>
<feature type="transmembrane region" description="Helical" evidence="6">
    <location>
        <begin position="364"/>
        <end position="392"/>
    </location>
</feature>
<proteinExistence type="predicted"/>
<dbReference type="EMBL" id="JAHESC010000020">
    <property type="protein sequence ID" value="MBT1687788.1"/>
    <property type="molecule type" value="Genomic_DNA"/>
</dbReference>
<comment type="caution">
    <text evidence="9">The sequence shown here is derived from an EMBL/GenBank/DDBJ whole genome shotgun (WGS) entry which is preliminary data.</text>
</comment>
<feature type="domain" description="ABC3 transporter permease C-terminal" evidence="7">
    <location>
        <begin position="666"/>
        <end position="778"/>
    </location>
</feature>
<feature type="transmembrane region" description="Helical" evidence="6">
    <location>
        <begin position="274"/>
        <end position="296"/>
    </location>
</feature>
<protein>
    <submittedName>
        <fullName evidence="9">ABC transporter permease</fullName>
    </submittedName>
</protein>
<comment type="subcellular location">
    <subcellularLocation>
        <location evidence="1">Cell membrane</location>
        <topology evidence="1">Multi-pass membrane protein</topology>
    </subcellularLocation>
</comment>
<evidence type="ECO:0000256" key="3">
    <source>
        <dbReference type="ARBA" id="ARBA00022692"/>
    </source>
</evidence>
<dbReference type="InterPro" id="IPR003838">
    <property type="entry name" value="ABC3_permease_C"/>
</dbReference>
<feature type="transmembrane region" description="Helical" evidence="6">
    <location>
        <begin position="662"/>
        <end position="686"/>
    </location>
</feature>
<evidence type="ECO:0000256" key="5">
    <source>
        <dbReference type="ARBA" id="ARBA00023136"/>
    </source>
</evidence>
<reference evidence="9 10" key="1">
    <citation type="submission" date="2021-05" db="EMBL/GenBank/DDBJ databases">
        <title>A Polyphasic approach of four new species of the genus Ohtaekwangia: Ohtaekwangia histidinii sp. nov., Ohtaekwangia cretensis sp. nov., Ohtaekwangia indiensis sp. nov., Ohtaekwangia reichenbachii sp. nov. from diverse environment.</title>
        <authorList>
            <person name="Octaviana S."/>
        </authorList>
    </citation>
    <scope>NUCLEOTIDE SEQUENCE [LARGE SCALE GENOMIC DNA]</scope>
    <source>
        <strain evidence="9 10">PWU37</strain>
    </source>
</reference>
<dbReference type="InterPro" id="IPR025857">
    <property type="entry name" value="MacB_PCD"/>
</dbReference>
<evidence type="ECO:0000256" key="2">
    <source>
        <dbReference type="ARBA" id="ARBA00022475"/>
    </source>
</evidence>
<feature type="transmembrane region" description="Helical" evidence="6">
    <location>
        <begin position="321"/>
        <end position="344"/>
    </location>
</feature>
<evidence type="ECO:0000256" key="1">
    <source>
        <dbReference type="ARBA" id="ARBA00004651"/>
    </source>
</evidence>
<evidence type="ECO:0000259" key="8">
    <source>
        <dbReference type="Pfam" id="PF12704"/>
    </source>
</evidence>
<feature type="domain" description="ABC3 transporter permease C-terminal" evidence="7">
    <location>
        <begin position="280"/>
        <end position="397"/>
    </location>
</feature>
<dbReference type="Proteomes" id="UP001319180">
    <property type="component" value="Unassembled WGS sequence"/>
</dbReference>
<dbReference type="PANTHER" id="PTHR30572:SF18">
    <property type="entry name" value="ABC-TYPE MACROLIDE FAMILY EXPORT SYSTEM PERMEASE COMPONENT 2"/>
    <property type="match status" value="1"/>
</dbReference>